<dbReference type="GO" id="GO:0004190">
    <property type="term" value="F:aspartic-type endopeptidase activity"/>
    <property type="evidence" value="ECO:0007669"/>
    <property type="project" value="InterPro"/>
</dbReference>
<dbReference type="Proteomes" id="UP001249851">
    <property type="component" value="Unassembled WGS sequence"/>
</dbReference>
<dbReference type="EMBL" id="JARQWQ010000115">
    <property type="protein sequence ID" value="KAK2550116.1"/>
    <property type="molecule type" value="Genomic_DNA"/>
</dbReference>
<name>A0AAD9PWH3_ACRCE</name>
<reference evidence="3" key="2">
    <citation type="journal article" date="2023" name="Science">
        <title>Genomic signatures of disease resistance in endangered staghorn corals.</title>
        <authorList>
            <person name="Vollmer S.V."/>
            <person name="Selwyn J.D."/>
            <person name="Despard B.A."/>
            <person name="Roesel C.L."/>
        </authorList>
    </citation>
    <scope>NUCLEOTIDE SEQUENCE</scope>
    <source>
        <strain evidence="3">K2</strain>
    </source>
</reference>
<dbReference type="AlphaFoldDB" id="A0AAD9PWH3"/>
<comment type="caution">
    <text evidence="3">The sequence shown here is derived from an EMBL/GenBank/DDBJ whole genome shotgun (WGS) entry which is preliminary data.</text>
</comment>
<dbReference type="PANTHER" id="PTHR33198:SF20">
    <property type="entry name" value="RETROTRANSPOSON GAG DOMAIN-CONTAINING PROTEIN"/>
    <property type="match status" value="1"/>
</dbReference>
<dbReference type="Gene3D" id="2.40.70.10">
    <property type="entry name" value="Acid Proteases"/>
    <property type="match status" value="1"/>
</dbReference>
<dbReference type="PANTHER" id="PTHR33198">
    <property type="entry name" value="ANK_REP_REGION DOMAIN-CONTAINING PROTEIN-RELATED"/>
    <property type="match status" value="1"/>
</dbReference>
<feature type="domain" description="Peptidase A2" evidence="2">
    <location>
        <begin position="283"/>
        <end position="361"/>
    </location>
</feature>
<dbReference type="InterPro" id="IPR001995">
    <property type="entry name" value="Peptidase_A2_cat"/>
</dbReference>
<keyword evidence="4" id="KW-1185">Reference proteome</keyword>
<evidence type="ECO:0000313" key="3">
    <source>
        <dbReference type="EMBL" id="KAK2550116.1"/>
    </source>
</evidence>
<dbReference type="InterPro" id="IPR021109">
    <property type="entry name" value="Peptidase_aspartic_dom_sf"/>
</dbReference>
<keyword evidence="1" id="KW-0378">Hydrolase</keyword>
<dbReference type="GO" id="GO:0006508">
    <property type="term" value="P:proteolysis"/>
    <property type="evidence" value="ECO:0007669"/>
    <property type="project" value="InterPro"/>
</dbReference>
<gene>
    <name evidence="3" type="ORF">P5673_029308</name>
</gene>
<proteinExistence type="predicted"/>
<evidence type="ECO:0000259" key="2">
    <source>
        <dbReference type="PROSITE" id="PS50175"/>
    </source>
</evidence>
<dbReference type="SUPFAM" id="SSF50630">
    <property type="entry name" value="Acid proteases"/>
    <property type="match status" value="1"/>
</dbReference>
<organism evidence="3 4">
    <name type="scientific">Acropora cervicornis</name>
    <name type="common">Staghorn coral</name>
    <dbReference type="NCBI Taxonomy" id="6130"/>
    <lineage>
        <taxon>Eukaryota</taxon>
        <taxon>Metazoa</taxon>
        <taxon>Cnidaria</taxon>
        <taxon>Anthozoa</taxon>
        <taxon>Hexacorallia</taxon>
        <taxon>Scleractinia</taxon>
        <taxon>Astrocoeniina</taxon>
        <taxon>Acroporidae</taxon>
        <taxon>Acropora</taxon>
    </lineage>
</organism>
<reference evidence="3" key="1">
    <citation type="journal article" date="2023" name="G3 (Bethesda)">
        <title>Whole genome assembly and annotation of the endangered Caribbean coral Acropora cervicornis.</title>
        <authorList>
            <person name="Selwyn J.D."/>
            <person name="Vollmer S.V."/>
        </authorList>
    </citation>
    <scope>NUCLEOTIDE SEQUENCE</scope>
    <source>
        <strain evidence="3">K2</strain>
    </source>
</reference>
<evidence type="ECO:0000313" key="4">
    <source>
        <dbReference type="Proteomes" id="UP001249851"/>
    </source>
</evidence>
<accession>A0AAD9PWH3</accession>
<protein>
    <recommendedName>
        <fullName evidence="2">Peptidase A2 domain-containing protein</fullName>
    </recommendedName>
</protein>
<evidence type="ECO:0000256" key="1">
    <source>
        <dbReference type="ARBA" id="ARBA00022801"/>
    </source>
</evidence>
<sequence length="403" mass="45966">MVSSQIPFPDKLDSKKPEEWKRWIEGFECYRIAAGLDAKEEKVQINTLVYAMGRNANEIFKSFQLTEEDQVYETAKQRFETHFVGRTNVIFERARFNKRVQGAQESVIDFIESLFTLAETCQFGTLKEELIRDRIVVGIRNAVLSQKLMQDDTLTLDKAVPSKQSLQSITKSLKEMAKMGKLTAFETKREDRQKIKEKYPKILKIRKIPRDLPEECPAIDATSRKCKNRDHYASECKSKVVLSVDDERQDGNSDVDCYFLGEVEDNESQKKWSVDLSLGKTQMRFKIDTGADVTVIPEGSYLQTGINNLQKSSRQLFGPGQSKLSVKGVIKGNLKTGNTKDSTQEIYVVENLKEPLLGRPAIDALNLVQKVDTIHSDDNRRIEQKVKTMYPICLKVWESSASS</sequence>
<dbReference type="PROSITE" id="PS50175">
    <property type="entry name" value="ASP_PROT_RETROV"/>
    <property type="match status" value="1"/>
</dbReference>